<accession>A0A239S847</accession>
<dbReference type="NCBIfam" id="TIGR02555">
    <property type="entry name" value="OrgA_MxiK"/>
    <property type="match status" value="1"/>
</dbReference>
<dbReference type="OrthoDB" id="8596321at2"/>
<dbReference type="Proteomes" id="UP000215126">
    <property type="component" value="Chromosome 1"/>
</dbReference>
<proteinExistence type="predicted"/>
<name>A0A239S847_9BURK</name>
<evidence type="ECO:0000313" key="2">
    <source>
        <dbReference type="Proteomes" id="UP000215126"/>
    </source>
</evidence>
<dbReference type="Pfam" id="PF09482">
    <property type="entry name" value="OrgA_MxiK"/>
    <property type="match status" value="1"/>
</dbReference>
<dbReference type="GeneID" id="88092863"/>
<sequence>MMAFYPTPDLHESPSPIAVSWRTMMFDPVSYIHPVRFIYPTPFSSPRQRAVINEMLIAGFRLDRHWPFDQIGIVERPWVLNWRLLPQVAYLMGCQVHKASLCRRAALLGLPRWAYAYARLPVLDAVPCAVEVPPSHSELLGEGFVRLMALSAPLREPLRQRLPLLFPPLDSCAADMPDARDVRLFVTALQYAKKHPHSPPDTRH</sequence>
<dbReference type="STRING" id="93222.NA29_05110"/>
<dbReference type="AlphaFoldDB" id="A0A239S847"/>
<dbReference type="RefSeq" id="WP_052252425.1">
    <property type="nucleotide sequence ID" value="NZ_CABPRX010000001.1"/>
</dbReference>
<reference evidence="1 2" key="1">
    <citation type="submission" date="2017-06" db="EMBL/GenBank/DDBJ databases">
        <authorList>
            <consortium name="Pathogen Informatics"/>
        </authorList>
    </citation>
    <scope>NUCLEOTIDE SEQUENCE [LARGE SCALE GENOMIC DNA]</scope>
    <source>
        <strain evidence="1 2">NCTC13161</strain>
    </source>
</reference>
<dbReference type="EMBL" id="LT906435">
    <property type="protein sequence ID" value="SNU80974.1"/>
    <property type="molecule type" value="Genomic_DNA"/>
</dbReference>
<keyword evidence="2" id="KW-1185">Reference proteome</keyword>
<gene>
    <name evidence="1" type="primary">orgA</name>
    <name evidence="1" type="ORF">SAMEA4530655_00158</name>
</gene>
<dbReference type="InterPro" id="IPR013388">
    <property type="entry name" value="T3SS_OrgA/MxiK"/>
</dbReference>
<organism evidence="1 2">
    <name type="scientific">Pandoraea sputorum</name>
    <dbReference type="NCBI Taxonomy" id="93222"/>
    <lineage>
        <taxon>Bacteria</taxon>
        <taxon>Pseudomonadati</taxon>
        <taxon>Pseudomonadota</taxon>
        <taxon>Betaproteobacteria</taxon>
        <taxon>Burkholderiales</taxon>
        <taxon>Burkholderiaceae</taxon>
        <taxon>Pandoraea</taxon>
    </lineage>
</organism>
<evidence type="ECO:0000313" key="1">
    <source>
        <dbReference type="EMBL" id="SNU80974.1"/>
    </source>
</evidence>
<protein>
    <submittedName>
        <fullName evidence="1">Oxygen-regulated invasion protein OrgA</fullName>
    </submittedName>
</protein>